<reference evidence="8 9" key="1">
    <citation type="journal article" date="2013" name="Curr. Biol.">
        <title>Shared signatures of parasitism and phylogenomics unite Cryptomycota and microsporidia.</title>
        <authorList>
            <person name="James T.Y."/>
            <person name="Pelin A."/>
            <person name="Bonen L."/>
            <person name="Ahrendt S."/>
            <person name="Sain D."/>
            <person name="Corradi N."/>
            <person name="Stajich J.E."/>
        </authorList>
    </citation>
    <scope>NUCLEOTIDE SEQUENCE [LARGE SCALE GENOMIC DNA]</scope>
    <source>
        <strain evidence="8 9">CSF55</strain>
    </source>
</reference>
<feature type="transmembrane region" description="Helical" evidence="6">
    <location>
        <begin position="434"/>
        <end position="452"/>
    </location>
</feature>
<name>A0A075AY12_ROZAC</name>
<dbReference type="EMBL" id="KE560862">
    <property type="protein sequence ID" value="EPZ35137.1"/>
    <property type="molecule type" value="Genomic_DNA"/>
</dbReference>
<evidence type="ECO:0000313" key="8">
    <source>
        <dbReference type="EMBL" id="EPZ35137.1"/>
    </source>
</evidence>
<gene>
    <name evidence="8" type="ORF">O9G_003626</name>
</gene>
<evidence type="ECO:0000256" key="3">
    <source>
        <dbReference type="ARBA" id="ARBA00022692"/>
    </source>
</evidence>
<feature type="transmembrane region" description="Helical" evidence="6">
    <location>
        <begin position="101"/>
        <end position="121"/>
    </location>
</feature>
<evidence type="ECO:0000313" key="9">
    <source>
        <dbReference type="Proteomes" id="UP000030755"/>
    </source>
</evidence>
<dbReference type="Proteomes" id="UP000030755">
    <property type="component" value="Unassembled WGS sequence"/>
</dbReference>
<keyword evidence="9" id="KW-1185">Reference proteome</keyword>
<evidence type="ECO:0000256" key="2">
    <source>
        <dbReference type="ARBA" id="ARBA00022475"/>
    </source>
</evidence>
<dbReference type="HOGENOM" id="CLU_018751_0_1_1"/>
<feature type="transmembrane region" description="Helical" evidence="6">
    <location>
        <begin position="249"/>
        <end position="270"/>
    </location>
</feature>
<keyword evidence="4 6" id="KW-1133">Transmembrane helix</keyword>
<dbReference type="GO" id="GO:0005886">
    <property type="term" value="C:plasma membrane"/>
    <property type="evidence" value="ECO:0007669"/>
    <property type="project" value="UniProtKB-SubCell"/>
</dbReference>
<keyword evidence="2" id="KW-1003">Cell membrane</keyword>
<dbReference type="PANTHER" id="PTHR43478">
    <property type="entry name" value="NA+/H+ ANTIPORTER-RELATED"/>
    <property type="match status" value="1"/>
</dbReference>
<feature type="transmembrane region" description="Helical" evidence="6">
    <location>
        <begin position="506"/>
        <end position="525"/>
    </location>
</feature>
<dbReference type="PANTHER" id="PTHR43478:SF1">
    <property type="entry name" value="NA+_H+ ANTIPORTER NHAC-LIKE C-TERMINAL DOMAIN-CONTAINING PROTEIN"/>
    <property type="match status" value="1"/>
</dbReference>
<evidence type="ECO:0000256" key="6">
    <source>
        <dbReference type="SAM" id="Phobius"/>
    </source>
</evidence>
<evidence type="ECO:0000256" key="1">
    <source>
        <dbReference type="ARBA" id="ARBA00004651"/>
    </source>
</evidence>
<comment type="subcellular location">
    <subcellularLocation>
        <location evidence="1">Cell membrane</location>
        <topology evidence="1">Multi-pass membrane protein</topology>
    </subcellularLocation>
</comment>
<feature type="transmembrane region" description="Helical" evidence="6">
    <location>
        <begin position="300"/>
        <end position="319"/>
    </location>
</feature>
<keyword evidence="3 6" id="KW-0812">Transmembrane</keyword>
<feature type="transmembrane region" description="Helical" evidence="6">
    <location>
        <begin position="464"/>
        <end position="486"/>
    </location>
</feature>
<feature type="transmembrane region" description="Helical" evidence="6">
    <location>
        <begin position="361"/>
        <end position="381"/>
    </location>
</feature>
<dbReference type="OrthoDB" id="5593520at2759"/>
<dbReference type="InterPro" id="IPR018461">
    <property type="entry name" value="Na/H_Antiport_NhaC-like_C"/>
</dbReference>
<dbReference type="OMA" id="TWNMSIV"/>
<dbReference type="STRING" id="988480.A0A075AY12"/>
<dbReference type="AlphaFoldDB" id="A0A075AY12"/>
<proteinExistence type="predicted"/>
<keyword evidence="5 6" id="KW-0472">Membrane</keyword>
<organism evidence="8 9">
    <name type="scientific">Rozella allomycis (strain CSF55)</name>
    <dbReference type="NCBI Taxonomy" id="988480"/>
    <lineage>
        <taxon>Eukaryota</taxon>
        <taxon>Fungi</taxon>
        <taxon>Fungi incertae sedis</taxon>
        <taxon>Cryptomycota</taxon>
        <taxon>Cryptomycota incertae sedis</taxon>
        <taxon>Rozella</taxon>
    </lineage>
</organism>
<sequence>MRHLNKSLSIKSPLAVLRGIPFSVSFSVAPLVGDDRPWKDNVGYYTVYDGEFVISSNKFSPYDEEIKVKDLLVEHFGEHEFKVVVSGSENGEAILSDTFEVYCIPGILSILPSIITVALAMWLKQNILALFIGICIGSTFIYRYNPITGIMRAVDTIVVEALADSGHASVIYFCLLIGGMIAVIGKGGGAKGMAQAVTKFAKTRRSAQLVTFFVGIFIFFDDYASCLITGSTMRDIGAQLKISREKLSFIVDTCAATISCLFIVSSWVGVEVTQIEDGFKEAGIEENAYSSFLNAIPYKFYPILVLIFTFITIITGKDFGPMYRAERRAVVYGKVSSDHAKPVVDVDDETMSPKSDKPQRWYNAVIPFLVIIFVVFGGMVLEGYFHVQDRLGGSIEREMILATTQGQKMRLLSEQGSLSFDIQTYLSKSDSFHALIWGSLAGSFVAIFLVVAQRILTLSEAMDAWLAGCKSMIFAILILAHAWGLGNISNQLQTSDFMTFALKGNIPAGLLPTIVFILGAGVSFATGSAWGTMSILFPLVIPLVHDLAKGDLNLLYASMAAILSGSVWGNHTSPIADSCIMSSMSTGCDHEDHVKSQALYAIIAGIISILFCTIPVGFGLYPFWAALLISIAVMIIIIMLFGRKPEDSSPTLASKLLGRRRNKMDFIIEKEEIDQVQDVSSEDQDDSYASCSQIQEPIYKEHYSSIASPYNKV</sequence>
<evidence type="ECO:0000256" key="5">
    <source>
        <dbReference type="ARBA" id="ARBA00023136"/>
    </source>
</evidence>
<feature type="transmembrane region" description="Helical" evidence="6">
    <location>
        <begin position="209"/>
        <end position="228"/>
    </location>
</feature>
<dbReference type="Pfam" id="PF03553">
    <property type="entry name" value="Na_H_antiporter"/>
    <property type="match status" value="1"/>
</dbReference>
<feature type="transmembrane region" description="Helical" evidence="6">
    <location>
        <begin position="170"/>
        <end position="189"/>
    </location>
</feature>
<evidence type="ECO:0000256" key="4">
    <source>
        <dbReference type="ARBA" id="ARBA00022989"/>
    </source>
</evidence>
<feature type="transmembrane region" description="Helical" evidence="6">
    <location>
        <begin position="598"/>
        <end position="618"/>
    </location>
</feature>
<evidence type="ECO:0000259" key="7">
    <source>
        <dbReference type="Pfam" id="PF03553"/>
    </source>
</evidence>
<feature type="transmembrane region" description="Helical" evidence="6">
    <location>
        <begin position="127"/>
        <end position="144"/>
    </location>
</feature>
<protein>
    <submittedName>
        <fullName evidence="8">Na+/H+ antiporter, NhaC-like domain-containing protein</fullName>
    </submittedName>
</protein>
<feature type="transmembrane region" description="Helical" evidence="6">
    <location>
        <begin position="624"/>
        <end position="642"/>
    </location>
</feature>
<feature type="domain" description="Na+/H+ antiporter NhaC-like C-terminal" evidence="7">
    <location>
        <begin position="260"/>
        <end position="610"/>
    </location>
</feature>
<accession>A0A075AY12</accession>